<evidence type="ECO:0000313" key="1">
    <source>
        <dbReference type="EMBL" id="CRZ11818.1"/>
    </source>
</evidence>
<organism evidence="1">
    <name type="scientific">Spongospora subterranea</name>
    <dbReference type="NCBI Taxonomy" id="70186"/>
    <lineage>
        <taxon>Eukaryota</taxon>
        <taxon>Sar</taxon>
        <taxon>Rhizaria</taxon>
        <taxon>Endomyxa</taxon>
        <taxon>Phytomyxea</taxon>
        <taxon>Plasmodiophorida</taxon>
        <taxon>Plasmodiophoridae</taxon>
        <taxon>Spongospora</taxon>
    </lineage>
</organism>
<proteinExistence type="predicted"/>
<protein>
    <submittedName>
        <fullName evidence="1">Uncharacterized protein</fullName>
    </submittedName>
</protein>
<sequence>MGNGSSKYDLNVDIRLTRCEIGKGTFGQAGRAIALVVQPRTTAAEGGECGDTQDSIKLSVPLHSSLHVGPHHKYMMNFLFSPIDVHKCDERPLECTIRYSNLLRLRIHQICRGDCKERIPEVTRARTI</sequence>
<name>A0A0H5RCW8_9EUKA</name>
<accession>A0A0H5RCW8</accession>
<dbReference type="EMBL" id="HACM01011376">
    <property type="protein sequence ID" value="CRZ11818.1"/>
    <property type="molecule type" value="Transcribed_RNA"/>
</dbReference>
<reference evidence="1" key="1">
    <citation type="submission" date="2015-04" db="EMBL/GenBank/DDBJ databases">
        <title>The genome sequence of the plant pathogenic Rhizarian Plasmodiophora brassicae reveals insights in its biotrophic life cycle and the origin of chitin synthesis.</title>
        <authorList>
            <person name="Schwelm A."/>
            <person name="Fogelqvist J."/>
            <person name="Knaust A."/>
            <person name="Julke S."/>
            <person name="Lilja T."/>
            <person name="Dhandapani V."/>
            <person name="Bonilla-Rosso G."/>
            <person name="Karlsson M."/>
            <person name="Shevchenko A."/>
            <person name="Choi S.R."/>
            <person name="Kim H.G."/>
            <person name="Park J.Y."/>
            <person name="Lim Y.P."/>
            <person name="Ludwig-Muller J."/>
            <person name="Dixelius C."/>
        </authorList>
    </citation>
    <scope>NUCLEOTIDE SEQUENCE</scope>
    <source>
        <tissue evidence="1">Potato root galls</tissue>
    </source>
</reference>
<dbReference type="AlphaFoldDB" id="A0A0H5RCW8"/>